<feature type="transmembrane region" description="Helical" evidence="7">
    <location>
        <begin position="381"/>
        <end position="402"/>
    </location>
</feature>
<keyword evidence="5 7" id="KW-1133">Transmembrane helix</keyword>
<keyword evidence="4 7" id="KW-0812">Transmembrane</keyword>
<feature type="transmembrane region" description="Helical" evidence="7">
    <location>
        <begin position="94"/>
        <end position="127"/>
    </location>
</feature>
<proteinExistence type="predicted"/>
<dbReference type="PANTHER" id="PTHR23513">
    <property type="entry name" value="INTEGRAL MEMBRANE EFFLUX PROTEIN-RELATED"/>
    <property type="match status" value="1"/>
</dbReference>
<evidence type="ECO:0000313" key="9">
    <source>
        <dbReference type="EMBL" id="OPG16059.1"/>
    </source>
</evidence>
<keyword evidence="10" id="KW-1185">Reference proteome</keyword>
<evidence type="ECO:0000256" key="1">
    <source>
        <dbReference type="ARBA" id="ARBA00004651"/>
    </source>
</evidence>
<reference evidence="9 10" key="1">
    <citation type="submission" date="2017-02" db="EMBL/GenBank/DDBJ databases">
        <title>Draft genome of Acidibacillus ferrooxidans Huett2.</title>
        <authorList>
            <person name="Schopf S."/>
        </authorList>
    </citation>
    <scope>NUCLEOTIDE SEQUENCE [LARGE SCALE GENOMIC DNA]</scope>
    <source>
        <strain evidence="9 10">Huett2</strain>
    </source>
</reference>
<comment type="caution">
    <text evidence="9">The sequence shown here is derived from an EMBL/GenBank/DDBJ whole genome shotgun (WGS) entry which is preliminary data.</text>
</comment>
<dbReference type="Pfam" id="PF07690">
    <property type="entry name" value="MFS_1"/>
    <property type="match status" value="1"/>
</dbReference>
<dbReference type="RefSeq" id="WP_079290634.1">
    <property type="nucleotide sequence ID" value="NZ_MWPS01000022.1"/>
</dbReference>
<keyword evidence="2" id="KW-0813">Transport</keyword>
<dbReference type="AlphaFoldDB" id="A0A1V4ET10"/>
<keyword evidence="3" id="KW-1003">Cell membrane</keyword>
<dbReference type="InterPro" id="IPR011701">
    <property type="entry name" value="MFS"/>
</dbReference>
<gene>
    <name evidence="9" type="ORF">B2M26_08405</name>
</gene>
<dbReference type="GO" id="GO:0022857">
    <property type="term" value="F:transmembrane transporter activity"/>
    <property type="evidence" value="ECO:0007669"/>
    <property type="project" value="InterPro"/>
</dbReference>
<comment type="subcellular location">
    <subcellularLocation>
        <location evidence="1">Cell membrane</location>
        <topology evidence="1">Multi-pass membrane protein</topology>
    </subcellularLocation>
</comment>
<feature type="domain" description="Major facilitator superfamily (MFS) profile" evidence="8">
    <location>
        <begin position="10"/>
        <end position="405"/>
    </location>
</feature>
<dbReference type="Proteomes" id="UP000190229">
    <property type="component" value="Unassembled WGS sequence"/>
</dbReference>
<evidence type="ECO:0000259" key="8">
    <source>
        <dbReference type="PROSITE" id="PS50850"/>
    </source>
</evidence>
<protein>
    <recommendedName>
        <fullName evidence="8">Major facilitator superfamily (MFS) profile domain-containing protein</fullName>
    </recommendedName>
</protein>
<dbReference type="Gene3D" id="1.20.1250.20">
    <property type="entry name" value="MFS general substrate transporter like domains"/>
    <property type="match status" value="1"/>
</dbReference>
<name>A0A1V4ET10_9BACL</name>
<evidence type="ECO:0000256" key="7">
    <source>
        <dbReference type="SAM" id="Phobius"/>
    </source>
</evidence>
<dbReference type="CDD" id="cd06173">
    <property type="entry name" value="MFS_MefA_like"/>
    <property type="match status" value="1"/>
</dbReference>
<dbReference type="PROSITE" id="PS50850">
    <property type="entry name" value="MFS"/>
    <property type="match status" value="1"/>
</dbReference>
<evidence type="ECO:0000256" key="4">
    <source>
        <dbReference type="ARBA" id="ARBA00022692"/>
    </source>
</evidence>
<feature type="transmembrane region" description="Helical" evidence="7">
    <location>
        <begin position="288"/>
        <end position="308"/>
    </location>
</feature>
<sequence length="409" mass="42725">MDERDAPTSLFANLRFLALLGGQGASYVGDAVASVALPLLILALTGSGFQMGLIGALESAPLLLIGLPAGVWVDRLSRKKTMLTADLGRALLMGVIPVAALLHVAMMPVVMVVAMGVGVLTVFFGAAYTGAMPSVVPAIHLGRANAYFEAIESVAYVIGPPLAGVLTHAIGPAGTLGIDALTFVASALAIKRLPDRREDVEPPSAPRRFIAELREGMHAVFRDRALTFVTLLWGFNRFAFMALIPALTFFVIRTLGDHAMQVGWAVSVYAIGSFIGTLLSSRIPAHRIAIAAVGGQLVMGIAALFVAMSKTVMLLDAASALLGVGEGVTLIGYLTLRVSRVPEERLGRVYAVTSTLTQGMGAIGFLLIGGTLSLWGGRATWLAMAAATLVSVPALYAVYGVGDSRAKQL</sequence>
<accession>A0A1V4ET10</accession>
<feature type="transmembrane region" description="Helical" evidence="7">
    <location>
        <begin position="348"/>
        <end position="375"/>
    </location>
</feature>
<evidence type="ECO:0000256" key="2">
    <source>
        <dbReference type="ARBA" id="ARBA00022448"/>
    </source>
</evidence>
<feature type="transmembrane region" description="Helical" evidence="7">
    <location>
        <begin position="314"/>
        <end position="336"/>
    </location>
</feature>
<evidence type="ECO:0000256" key="5">
    <source>
        <dbReference type="ARBA" id="ARBA00022989"/>
    </source>
</evidence>
<keyword evidence="6 7" id="KW-0472">Membrane</keyword>
<dbReference type="GO" id="GO:0005886">
    <property type="term" value="C:plasma membrane"/>
    <property type="evidence" value="ECO:0007669"/>
    <property type="project" value="UniProtKB-SubCell"/>
</dbReference>
<dbReference type="EMBL" id="MWPS01000022">
    <property type="protein sequence ID" value="OPG16059.1"/>
    <property type="molecule type" value="Genomic_DNA"/>
</dbReference>
<feature type="transmembrane region" description="Helical" evidence="7">
    <location>
        <begin position="258"/>
        <end position="279"/>
    </location>
</feature>
<evidence type="ECO:0000256" key="3">
    <source>
        <dbReference type="ARBA" id="ARBA00022475"/>
    </source>
</evidence>
<feature type="transmembrane region" description="Helical" evidence="7">
    <location>
        <begin position="24"/>
        <end position="45"/>
    </location>
</feature>
<evidence type="ECO:0000256" key="6">
    <source>
        <dbReference type="ARBA" id="ARBA00023136"/>
    </source>
</evidence>
<feature type="transmembrane region" description="Helical" evidence="7">
    <location>
        <begin position="51"/>
        <end position="73"/>
    </location>
</feature>
<dbReference type="SUPFAM" id="SSF103473">
    <property type="entry name" value="MFS general substrate transporter"/>
    <property type="match status" value="1"/>
</dbReference>
<dbReference type="PANTHER" id="PTHR23513:SF6">
    <property type="entry name" value="MAJOR FACILITATOR SUPERFAMILY ASSOCIATED DOMAIN-CONTAINING PROTEIN"/>
    <property type="match status" value="1"/>
</dbReference>
<evidence type="ECO:0000313" key="10">
    <source>
        <dbReference type="Proteomes" id="UP000190229"/>
    </source>
</evidence>
<feature type="transmembrane region" description="Helical" evidence="7">
    <location>
        <begin position="225"/>
        <end position="252"/>
    </location>
</feature>
<dbReference type="InterPro" id="IPR020846">
    <property type="entry name" value="MFS_dom"/>
</dbReference>
<organism evidence="9 10">
    <name type="scientific">Ferroacidibacillus organovorans</name>
    <dbReference type="NCBI Taxonomy" id="1765683"/>
    <lineage>
        <taxon>Bacteria</taxon>
        <taxon>Bacillati</taxon>
        <taxon>Bacillota</taxon>
        <taxon>Bacilli</taxon>
        <taxon>Bacillales</taxon>
        <taxon>Alicyclobacillaceae</taxon>
        <taxon>Ferroacidibacillus</taxon>
    </lineage>
</organism>
<dbReference type="InterPro" id="IPR036259">
    <property type="entry name" value="MFS_trans_sf"/>
</dbReference>